<evidence type="ECO:0000313" key="13">
    <source>
        <dbReference type="EMBL" id="KAK1396985.1"/>
    </source>
</evidence>
<evidence type="ECO:0000256" key="11">
    <source>
        <dbReference type="SAM" id="Phobius"/>
    </source>
</evidence>
<feature type="domain" description="Ionotropic glutamate receptor C-terminal" evidence="12">
    <location>
        <begin position="22"/>
        <end position="194"/>
    </location>
</feature>
<evidence type="ECO:0000256" key="5">
    <source>
        <dbReference type="ARBA" id="ARBA00023065"/>
    </source>
</evidence>
<feature type="transmembrane region" description="Helical" evidence="11">
    <location>
        <begin position="215"/>
        <end position="235"/>
    </location>
</feature>
<evidence type="ECO:0000256" key="2">
    <source>
        <dbReference type="ARBA" id="ARBA00022448"/>
    </source>
</evidence>
<keyword evidence="5" id="KW-0406">Ion transport</keyword>
<evidence type="ECO:0000313" key="14">
    <source>
        <dbReference type="Proteomes" id="UP001237642"/>
    </source>
</evidence>
<dbReference type="PANTHER" id="PTHR18966">
    <property type="entry name" value="IONOTROPIC GLUTAMATE RECEPTOR"/>
    <property type="match status" value="1"/>
</dbReference>
<keyword evidence="2" id="KW-0813">Transport</keyword>
<dbReference type="Proteomes" id="UP001237642">
    <property type="component" value="Unassembled WGS sequence"/>
</dbReference>
<proteinExistence type="predicted"/>
<reference evidence="13" key="1">
    <citation type="submission" date="2023-02" db="EMBL/GenBank/DDBJ databases">
        <title>Genome of toxic invasive species Heracleum sosnowskyi carries increased number of genes despite the absence of recent whole-genome duplications.</title>
        <authorList>
            <person name="Schelkunov M."/>
            <person name="Shtratnikova V."/>
            <person name="Makarenko M."/>
            <person name="Klepikova A."/>
            <person name="Omelchenko D."/>
            <person name="Novikova G."/>
            <person name="Obukhova E."/>
            <person name="Bogdanov V."/>
            <person name="Penin A."/>
            <person name="Logacheva M."/>
        </authorList>
    </citation>
    <scope>NUCLEOTIDE SEQUENCE</scope>
    <source>
        <strain evidence="13">Hsosn_3</strain>
        <tissue evidence="13">Leaf</tissue>
    </source>
</reference>
<dbReference type="InterPro" id="IPR001320">
    <property type="entry name" value="Iontro_rcpt_C"/>
</dbReference>
<evidence type="ECO:0000259" key="12">
    <source>
        <dbReference type="SMART" id="SM00079"/>
    </source>
</evidence>
<evidence type="ECO:0000256" key="7">
    <source>
        <dbReference type="ARBA" id="ARBA00023170"/>
    </source>
</evidence>
<dbReference type="GO" id="GO:0016020">
    <property type="term" value="C:membrane"/>
    <property type="evidence" value="ECO:0007669"/>
    <property type="project" value="UniProtKB-SubCell"/>
</dbReference>
<sequence>MLCGGISGKVHIIGRKFASSHRFGVVNVIGKSYKELGIWTEGLGFSKSITDKAIYNSSMQNLGQVFWPRESFYPPKGWAVPNNTDSLKIGTYDSLVEQIYLKKFDALVGDVSVIADRSLKTGEIEAGFLNGSYLKLFLAKYCRSFIVAGPTYKVGGFGFAFPKGSPMITDVNKALLEVFESGKLRELEDKMIASGRCVEVESSYDDEIILSLNSFWILFALTGGTTTCALTIYALDGLRRRATNFTPKLFKMATTVSKHWGHQIRRFSRKVSDEDIPEDV</sequence>
<evidence type="ECO:0000256" key="1">
    <source>
        <dbReference type="ARBA" id="ARBA00004141"/>
    </source>
</evidence>
<keyword evidence="6 11" id="KW-0472">Membrane</keyword>
<evidence type="ECO:0000256" key="10">
    <source>
        <dbReference type="ARBA" id="ARBA00023303"/>
    </source>
</evidence>
<protein>
    <recommendedName>
        <fullName evidence="12">Ionotropic glutamate receptor C-terminal domain-containing protein</fullName>
    </recommendedName>
</protein>
<reference evidence="13" key="2">
    <citation type="submission" date="2023-05" db="EMBL/GenBank/DDBJ databases">
        <authorList>
            <person name="Schelkunov M.I."/>
        </authorList>
    </citation>
    <scope>NUCLEOTIDE SEQUENCE</scope>
    <source>
        <strain evidence="13">Hsosn_3</strain>
        <tissue evidence="13">Leaf</tissue>
    </source>
</reference>
<evidence type="ECO:0000256" key="9">
    <source>
        <dbReference type="ARBA" id="ARBA00023286"/>
    </source>
</evidence>
<evidence type="ECO:0000256" key="3">
    <source>
        <dbReference type="ARBA" id="ARBA00022692"/>
    </source>
</evidence>
<keyword evidence="7" id="KW-0675">Receptor</keyword>
<dbReference type="SMART" id="SM00079">
    <property type="entry name" value="PBPe"/>
    <property type="match status" value="1"/>
</dbReference>
<keyword evidence="9" id="KW-1071">Ligand-gated ion channel</keyword>
<dbReference type="GO" id="GO:0015276">
    <property type="term" value="F:ligand-gated monoatomic ion channel activity"/>
    <property type="evidence" value="ECO:0007669"/>
    <property type="project" value="InterPro"/>
</dbReference>
<organism evidence="13 14">
    <name type="scientific">Heracleum sosnowskyi</name>
    <dbReference type="NCBI Taxonomy" id="360622"/>
    <lineage>
        <taxon>Eukaryota</taxon>
        <taxon>Viridiplantae</taxon>
        <taxon>Streptophyta</taxon>
        <taxon>Embryophyta</taxon>
        <taxon>Tracheophyta</taxon>
        <taxon>Spermatophyta</taxon>
        <taxon>Magnoliopsida</taxon>
        <taxon>eudicotyledons</taxon>
        <taxon>Gunneridae</taxon>
        <taxon>Pentapetalae</taxon>
        <taxon>asterids</taxon>
        <taxon>campanulids</taxon>
        <taxon>Apiales</taxon>
        <taxon>Apiaceae</taxon>
        <taxon>Apioideae</taxon>
        <taxon>apioid superclade</taxon>
        <taxon>Tordylieae</taxon>
        <taxon>Tordyliinae</taxon>
        <taxon>Heracleum</taxon>
    </lineage>
</organism>
<evidence type="ECO:0000256" key="8">
    <source>
        <dbReference type="ARBA" id="ARBA00023180"/>
    </source>
</evidence>
<name>A0AAD8J741_9APIA</name>
<keyword evidence="3 11" id="KW-0812">Transmembrane</keyword>
<keyword evidence="8" id="KW-0325">Glycoprotein</keyword>
<evidence type="ECO:0000256" key="6">
    <source>
        <dbReference type="ARBA" id="ARBA00023136"/>
    </source>
</evidence>
<comment type="caution">
    <text evidence="13">The sequence shown here is derived from an EMBL/GenBank/DDBJ whole genome shotgun (WGS) entry which is preliminary data.</text>
</comment>
<keyword evidence="14" id="KW-1185">Reference proteome</keyword>
<dbReference type="AlphaFoldDB" id="A0AAD8J741"/>
<dbReference type="SUPFAM" id="SSF53850">
    <property type="entry name" value="Periplasmic binding protein-like II"/>
    <property type="match status" value="1"/>
</dbReference>
<keyword evidence="4 11" id="KW-1133">Transmembrane helix</keyword>
<accession>A0AAD8J741</accession>
<keyword evidence="10" id="KW-0407">Ion channel</keyword>
<dbReference type="EMBL" id="JAUIZM010000002">
    <property type="protein sequence ID" value="KAK1396985.1"/>
    <property type="molecule type" value="Genomic_DNA"/>
</dbReference>
<gene>
    <name evidence="13" type="ORF">POM88_006848</name>
</gene>
<comment type="subcellular location">
    <subcellularLocation>
        <location evidence="1">Membrane</location>
        <topology evidence="1">Multi-pass membrane protein</topology>
    </subcellularLocation>
</comment>
<dbReference type="InterPro" id="IPR015683">
    <property type="entry name" value="Ionotropic_Glu_rcpt"/>
</dbReference>
<dbReference type="Gene3D" id="3.40.190.10">
    <property type="entry name" value="Periplasmic binding protein-like II"/>
    <property type="match status" value="1"/>
</dbReference>
<evidence type="ECO:0000256" key="4">
    <source>
        <dbReference type="ARBA" id="ARBA00022989"/>
    </source>
</evidence>